<accession>A0A6G8IIU4</accession>
<dbReference type="SUPFAM" id="SSF47413">
    <property type="entry name" value="lambda repressor-like DNA-binding domains"/>
    <property type="match status" value="1"/>
</dbReference>
<feature type="region of interest" description="Disordered" evidence="1">
    <location>
        <begin position="88"/>
        <end position="119"/>
    </location>
</feature>
<feature type="domain" description="HTH cro/C1-type" evidence="2">
    <location>
        <begin position="23"/>
        <end position="79"/>
    </location>
</feature>
<evidence type="ECO:0000256" key="1">
    <source>
        <dbReference type="SAM" id="MobiDB-lite"/>
    </source>
</evidence>
<reference evidence="3 4" key="1">
    <citation type="submission" date="2020-03" db="EMBL/GenBank/DDBJ databases">
        <title>Hydrogenophaga sp. nov. isolated from cyanobacterial mat.</title>
        <authorList>
            <person name="Thorat V."/>
            <person name="Kirdat K."/>
            <person name="Tiwarekar B."/>
            <person name="Costa E.D."/>
            <person name="Yadav A."/>
        </authorList>
    </citation>
    <scope>NUCLEOTIDE SEQUENCE [LARGE SCALE GENOMIC DNA]</scope>
    <source>
        <strain evidence="3 4">BA0156</strain>
    </source>
</reference>
<dbReference type="InterPro" id="IPR010982">
    <property type="entry name" value="Lambda_DNA-bd_dom_sf"/>
</dbReference>
<dbReference type="Gene3D" id="1.10.260.40">
    <property type="entry name" value="lambda repressor-like DNA-binding domains"/>
    <property type="match status" value="1"/>
</dbReference>
<dbReference type="AlphaFoldDB" id="A0A6G8IIU4"/>
<dbReference type="InterPro" id="IPR001387">
    <property type="entry name" value="Cro/C1-type_HTH"/>
</dbReference>
<dbReference type="Proteomes" id="UP000503162">
    <property type="component" value="Chromosome"/>
</dbReference>
<protein>
    <submittedName>
        <fullName evidence="3">Helix-turn-helix domain-containing protein</fullName>
    </submittedName>
</protein>
<keyword evidence="4" id="KW-1185">Reference proteome</keyword>
<dbReference type="Pfam" id="PF13560">
    <property type="entry name" value="HTH_31"/>
    <property type="match status" value="1"/>
</dbReference>
<dbReference type="SMART" id="SM00530">
    <property type="entry name" value="HTH_XRE"/>
    <property type="match status" value="1"/>
</dbReference>
<evidence type="ECO:0000259" key="2">
    <source>
        <dbReference type="PROSITE" id="PS50943"/>
    </source>
</evidence>
<dbReference type="GO" id="GO:0003677">
    <property type="term" value="F:DNA binding"/>
    <property type="evidence" value="ECO:0007669"/>
    <property type="project" value="InterPro"/>
</dbReference>
<evidence type="ECO:0000313" key="4">
    <source>
        <dbReference type="Proteomes" id="UP000503162"/>
    </source>
</evidence>
<dbReference type="EMBL" id="CP049989">
    <property type="protein sequence ID" value="QIM53137.1"/>
    <property type="molecule type" value="Genomic_DNA"/>
</dbReference>
<sequence>MPAKAPTLYPSQSRMTVALGQRLREARLRRRFTVTQVAERASVSRPTLNKVEQGDPAVTLGTYLRVLAVLGLEHDLDQVAAHDPVGRRLQDAELNVPRRAPKRKKLDSPSDSPSEDEAQ</sequence>
<organism evidence="3 4">
    <name type="scientific">Hydrogenophaga crocea</name>
    <dbReference type="NCBI Taxonomy" id="2716225"/>
    <lineage>
        <taxon>Bacteria</taxon>
        <taxon>Pseudomonadati</taxon>
        <taxon>Pseudomonadota</taxon>
        <taxon>Betaproteobacteria</taxon>
        <taxon>Burkholderiales</taxon>
        <taxon>Comamonadaceae</taxon>
        <taxon>Hydrogenophaga</taxon>
    </lineage>
</organism>
<dbReference type="PROSITE" id="PS50943">
    <property type="entry name" value="HTH_CROC1"/>
    <property type="match status" value="1"/>
</dbReference>
<proteinExistence type="predicted"/>
<name>A0A6G8IIU4_9BURK</name>
<gene>
    <name evidence="3" type="ORF">G9Q37_13760</name>
</gene>
<evidence type="ECO:0000313" key="3">
    <source>
        <dbReference type="EMBL" id="QIM53137.1"/>
    </source>
</evidence>
<dbReference type="KEGG" id="hcz:G9Q37_13760"/>